<dbReference type="InParanoid" id="G2Q9N1"/>
<keyword evidence="13" id="KW-1185">Reference proteome</keyword>
<dbReference type="Pfam" id="PF05891">
    <property type="entry name" value="Methyltransf_PK"/>
    <property type="match status" value="1"/>
</dbReference>
<dbReference type="RefSeq" id="XP_003661735.1">
    <property type="nucleotide sequence ID" value="XM_003661687.1"/>
</dbReference>
<evidence type="ECO:0000256" key="9">
    <source>
        <dbReference type="ARBA" id="ARBA00047885"/>
    </source>
</evidence>
<feature type="binding site" evidence="11">
    <location>
        <position position="79"/>
    </location>
    <ligand>
        <name>S-adenosyl-L-methionine</name>
        <dbReference type="ChEBI" id="CHEBI:59789"/>
    </ligand>
</feature>
<proteinExistence type="inferred from homology"/>
<dbReference type="InterPro" id="IPR008576">
    <property type="entry name" value="MeTrfase_NTM1"/>
</dbReference>
<evidence type="ECO:0000313" key="12">
    <source>
        <dbReference type="EMBL" id="AEO56490.1"/>
    </source>
</evidence>
<keyword evidence="3" id="KW-0808">Transferase</keyword>
<dbReference type="OMA" id="ETYYCFN"/>
<dbReference type="SUPFAM" id="SSF53335">
    <property type="entry name" value="S-adenosyl-L-methionine-dependent methyltransferases"/>
    <property type="match status" value="1"/>
</dbReference>
<keyword evidence="4 11" id="KW-0949">S-adenosyl-L-methionine</keyword>
<dbReference type="KEGG" id="mtm:MYCTH_2301513"/>
<dbReference type="GO" id="GO:0005737">
    <property type="term" value="C:cytoplasm"/>
    <property type="evidence" value="ECO:0007669"/>
    <property type="project" value="TreeGrafter"/>
</dbReference>
<dbReference type="Gene3D" id="3.40.50.150">
    <property type="entry name" value="Vaccinia Virus protein VP39"/>
    <property type="match status" value="1"/>
</dbReference>
<dbReference type="eggNOG" id="KOG3178">
    <property type="taxonomic scope" value="Eukaryota"/>
</dbReference>
<evidence type="ECO:0000256" key="5">
    <source>
        <dbReference type="ARBA" id="ARBA00039112"/>
    </source>
</evidence>
<dbReference type="InterPro" id="IPR029063">
    <property type="entry name" value="SAM-dependent_MTases_sf"/>
</dbReference>
<dbReference type="GeneID" id="11510540"/>
<evidence type="ECO:0000256" key="11">
    <source>
        <dbReference type="PIRSR" id="PIRSR016958-1"/>
    </source>
</evidence>
<evidence type="ECO:0000256" key="2">
    <source>
        <dbReference type="ARBA" id="ARBA00022603"/>
    </source>
</evidence>
<comment type="catalytic activity">
    <reaction evidence="8">
        <text>N-terminal L-seryl-L-prolyl-L-lysyl-[protein] + 3 S-adenosyl-L-methionine = N-terminal N,N,N-trimethyl-L-seryl-L-prolyl-L-lysyl-[protein] + 3 S-adenosyl-L-homocysteine + 3 H(+)</text>
        <dbReference type="Rhea" id="RHEA:54724"/>
        <dbReference type="Rhea" id="RHEA-COMP:13789"/>
        <dbReference type="Rhea" id="RHEA-COMP:13973"/>
        <dbReference type="ChEBI" id="CHEBI:15378"/>
        <dbReference type="ChEBI" id="CHEBI:57856"/>
        <dbReference type="ChEBI" id="CHEBI:59789"/>
        <dbReference type="ChEBI" id="CHEBI:138061"/>
        <dbReference type="ChEBI" id="CHEBI:138317"/>
        <dbReference type="EC" id="2.1.1.244"/>
    </reaction>
</comment>
<evidence type="ECO:0000256" key="6">
    <source>
        <dbReference type="ARBA" id="ARBA00039449"/>
    </source>
</evidence>
<evidence type="ECO:0000256" key="7">
    <source>
        <dbReference type="ARBA" id="ARBA00043129"/>
    </source>
</evidence>
<organism evidence="12 13">
    <name type="scientific">Thermothelomyces thermophilus (strain ATCC 42464 / BCRC 31852 / DSM 1799)</name>
    <name type="common">Sporotrichum thermophile</name>
    <dbReference type="NCBI Taxonomy" id="573729"/>
    <lineage>
        <taxon>Eukaryota</taxon>
        <taxon>Fungi</taxon>
        <taxon>Dikarya</taxon>
        <taxon>Ascomycota</taxon>
        <taxon>Pezizomycotina</taxon>
        <taxon>Sordariomycetes</taxon>
        <taxon>Sordariomycetidae</taxon>
        <taxon>Sordariales</taxon>
        <taxon>Chaetomiaceae</taxon>
        <taxon>Thermothelomyces</taxon>
    </lineage>
</organism>
<keyword evidence="2" id="KW-0489">Methyltransferase</keyword>
<dbReference type="GO" id="GO:0032259">
    <property type="term" value="P:methylation"/>
    <property type="evidence" value="ECO:0007669"/>
    <property type="project" value="UniProtKB-KW"/>
</dbReference>
<dbReference type="AlphaFoldDB" id="G2Q9N1"/>
<dbReference type="EC" id="2.1.1.244" evidence="5"/>
<evidence type="ECO:0000256" key="4">
    <source>
        <dbReference type="ARBA" id="ARBA00022691"/>
    </source>
</evidence>
<accession>G2Q9N1</accession>
<dbReference type="EMBL" id="CP003003">
    <property type="protein sequence ID" value="AEO56490.1"/>
    <property type="molecule type" value="Genomic_DNA"/>
</dbReference>
<sequence>MADNETPRNGVDALISRDEGRRYWEGVDATVNGMLGGFPHVSRVDIRGSRNFLAKLGIGSKPGQRIAATALEGGAGIGRVTKGLLLDGVAQQVDVIEPIAKFTSQLQGKPGVRSIFNMGLEDWQPTEGVQYDLIWVQWCVGHLTDEQLAQFLVRCTSALNPDGGVIVVKENNSSSGRDEFDNVDSSVTRDDGTFRRIFTEAGLQLIQTELQKGLNVAGASLLPVRMYALKPAQSK</sequence>
<feature type="binding site" evidence="11">
    <location>
        <position position="137"/>
    </location>
    <ligand>
        <name>S-adenosyl-L-methionine</name>
        <dbReference type="ChEBI" id="CHEBI:59789"/>
    </ligand>
</feature>
<dbReference type="FunCoup" id="G2Q9N1">
    <property type="interactions" value="463"/>
</dbReference>
<evidence type="ECO:0000256" key="1">
    <source>
        <dbReference type="ARBA" id="ARBA00009059"/>
    </source>
</evidence>
<dbReference type="Proteomes" id="UP000007322">
    <property type="component" value="Chromosome 2"/>
</dbReference>
<dbReference type="PANTHER" id="PTHR12753">
    <property type="entry name" value="AD-003 - RELATED"/>
    <property type="match status" value="1"/>
</dbReference>
<dbReference type="HOGENOM" id="CLU_055356_2_1_1"/>
<evidence type="ECO:0000256" key="10">
    <source>
        <dbReference type="ARBA" id="ARBA00048167"/>
    </source>
</evidence>
<protein>
    <recommendedName>
        <fullName evidence="6">Alpha N-terminal protein methyltransferase 1</fullName>
        <ecNumber evidence="5">2.1.1.244</ecNumber>
    </recommendedName>
    <alternativeName>
        <fullName evidence="7">X-Pro-Lys N-terminal protein methyltransferase 1</fullName>
    </alternativeName>
</protein>
<evidence type="ECO:0000256" key="3">
    <source>
        <dbReference type="ARBA" id="ARBA00022679"/>
    </source>
</evidence>
<comment type="catalytic activity">
    <reaction evidence="9">
        <text>N-terminal L-prolyl-L-prolyl-L-lysyl-[protein] + 2 S-adenosyl-L-methionine = N-terminal N,N-dimethyl-L-prolyl-L-prolyl-L-lysyl-[protein] + 2 S-adenosyl-L-homocysteine + 2 H(+)</text>
        <dbReference type="Rhea" id="RHEA:54736"/>
        <dbReference type="Rhea" id="RHEA-COMP:13787"/>
        <dbReference type="Rhea" id="RHEA-COMP:13974"/>
        <dbReference type="ChEBI" id="CHEBI:15378"/>
        <dbReference type="ChEBI" id="CHEBI:57856"/>
        <dbReference type="ChEBI" id="CHEBI:59789"/>
        <dbReference type="ChEBI" id="CHEBI:138059"/>
        <dbReference type="ChEBI" id="CHEBI:138318"/>
        <dbReference type="EC" id="2.1.1.244"/>
    </reaction>
</comment>
<evidence type="ECO:0000313" key="13">
    <source>
        <dbReference type="Proteomes" id="UP000007322"/>
    </source>
</evidence>
<feature type="binding site" evidence="11">
    <location>
        <position position="74"/>
    </location>
    <ligand>
        <name>S-adenosyl-L-methionine</name>
        <dbReference type="ChEBI" id="CHEBI:59789"/>
    </ligand>
</feature>
<dbReference type="OrthoDB" id="1298661at2759"/>
<gene>
    <name evidence="12" type="ORF">MYCTH_2301513</name>
</gene>
<evidence type="ECO:0000256" key="8">
    <source>
        <dbReference type="ARBA" id="ARBA00047306"/>
    </source>
</evidence>
<name>G2Q9N1_THET4</name>
<dbReference type="VEuPathDB" id="FungiDB:MYCTH_2301513"/>
<dbReference type="STRING" id="573729.G2Q9N1"/>
<comment type="catalytic activity">
    <reaction evidence="10">
        <text>N-terminal L-alanyl-L-prolyl-L-lysyl-[protein] + 3 S-adenosyl-L-methionine = N-terminal N,N,N-trimethyl-L-alanyl-L-prolyl-L-lysyl-[protein] + 3 S-adenosyl-L-homocysteine + 3 H(+)</text>
        <dbReference type="Rhea" id="RHEA:54712"/>
        <dbReference type="Rhea" id="RHEA-COMP:13785"/>
        <dbReference type="Rhea" id="RHEA-COMP:13971"/>
        <dbReference type="ChEBI" id="CHEBI:15378"/>
        <dbReference type="ChEBI" id="CHEBI:57856"/>
        <dbReference type="ChEBI" id="CHEBI:59789"/>
        <dbReference type="ChEBI" id="CHEBI:138057"/>
        <dbReference type="ChEBI" id="CHEBI:138315"/>
        <dbReference type="EC" id="2.1.1.244"/>
    </reaction>
</comment>
<dbReference type="PIRSF" id="PIRSF016958">
    <property type="entry name" value="DUF858_MeTrfase_lik"/>
    <property type="match status" value="1"/>
</dbReference>
<reference evidence="12 13" key="1">
    <citation type="journal article" date="2011" name="Nat. Biotechnol.">
        <title>Comparative genomic analysis of the thermophilic biomass-degrading fungi Myceliophthora thermophila and Thielavia terrestris.</title>
        <authorList>
            <person name="Berka R.M."/>
            <person name="Grigoriev I.V."/>
            <person name="Otillar R."/>
            <person name="Salamov A."/>
            <person name="Grimwood J."/>
            <person name="Reid I."/>
            <person name="Ishmael N."/>
            <person name="John T."/>
            <person name="Darmond C."/>
            <person name="Moisan M.-C."/>
            <person name="Henrissat B."/>
            <person name="Coutinho P.M."/>
            <person name="Lombard V."/>
            <person name="Natvig D.O."/>
            <person name="Lindquist E."/>
            <person name="Schmutz J."/>
            <person name="Lucas S."/>
            <person name="Harris P."/>
            <person name="Powlowski J."/>
            <person name="Bellemare A."/>
            <person name="Taylor D."/>
            <person name="Butler G."/>
            <person name="de Vries R.P."/>
            <person name="Allijn I.E."/>
            <person name="van den Brink J."/>
            <person name="Ushinsky S."/>
            <person name="Storms R."/>
            <person name="Powell A.J."/>
            <person name="Paulsen I.T."/>
            <person name="Elbourne L.D.H."/>
            <person name="Baker S.E."/>
            <person name="Magnuson J."/>
            <person name="LaBoissiere S."/>
            <person name="Clutterbuck A.J."/>
            <person name="Martinez D."/>
            <person name="Wogulis M."/>
            <person name="de Leon A.L."/>
            <person name="Rey M.W."/>
            <person name="Tsang A."/>
        </authorList>
    </citation>
    <scope>NUCLEOTIDE SEQUENCE [LARGE SCALE GENOMIC DNA]</scope>
    <source>
        <strain evidence="13">ATCC 42464 / BCRC 31852 / DSM 1799</strain>
    </source>
</reference>
<dbReference type="PANTHER" id="PTHR12753:SF0">
    <property type="entry name" value="ALPHA N-TERMINAL PROTEIN METHYLTRANSFERASE 1"/>
    <property type="match status" value="1"/>
</dbReference>
<dbReference type="GO" id="GO:0071885">
    <property type="term" value="F:N-terminal protein N-methyltransferase activity"/>
    <property type="evidence" value="ECO:0007669"/>
    <property type="project" value="UniProtKB-EC"/>
</dbReference>
<comment type="similarity">
    <text evidence="1">Belongs to the methyltransferase superfamily. NTM1 family.</text>
</comment>